<proteinExistence type="predicted"/>
<reference evidence="2 3" key="1">
    <citation type="journal article" date="2016" name="Mol. Biol. Evol.">
        <title>Comparative Genomics of Early-Diverging Mushroom-Forming Fungi Provides Insights into the Origins of Lignocellulose Decay Capabilities.</title>
        <authorList>
            <person name="Nagy L.G."/>
            <person name="Riley R."/>
            <person name="Tritt A."/>
            <person name="Adam C."/>
            <person name="Daum C."/>
            <person name="Floudas D."/>
            <person name="Sun H."/>
            <person name="Yadav J.S."/>
            <person name="Pangilinan J."/>
            <person name="Larsson K.H."/>
            <person name="Matsuura K."/>
            <person name="Barry K."/>
            <person name="Labutti K."/>
            <person name="Kuo R."/>
            <person name="Ohm R.A."/>
            <person name="Bhattacharya S.S."/>
            <person name="Shirouzu T."/>
            <person name="Yoshinaga Y."/>
            <person name="Martin F.M."/>
            <person name="Grigoriev I.V."/>
            <person name="Hibbett D.S."/>
        </authorList>
    </citation>
    <scope>NUCLEOTIDE SEQUENCE [LARGE SCALE GENOMIC DNA]</scope>
    <source>
        <strain evidence="2 3">HHB9708</strain>
    </source>
</reference>
<feature type="signal peptide" evidence="1">
    <location>
        <begin position="1"/>
        <end position="21"/>
    </location>
</feature>
<name>A0A164Y8B3_9AGAM</name>
<feature type="chain" id="PRO_5007854567" evidence="1">
    <location>
        <begin position="22"/>
        <end position="103"/>
    </location>
</feature>
<keyword evidence="1" id="KW-0732">Signal</keyword>
<protein>
    <submittedName>
        <fullName evidence="2">Uncharacterized protein</fullName>
    </submittedName>
</protein>
<dbReference type="Proteomes" id="UP000076722">
    <property type="component" value="Unassembled WGS sequence"/>
</dbReference>
<evidence type="ECO:0000313" key="3">
    <source>
        <dbReference type="Proteomes" id="UP000076722"/>
    </source>
</evidence>
<keyword evidence="3" id="KW-1185">Reference proteome</keyword>
<organism evidence="2 3">
    <name type="scientific">Sistotremastrum niveocremeum HHB9708</name>
    <dbReference type="NCBI Taxonomy" id="1314777"/>
    <lineage>
        <taxon>Eukaryota</taxon>
        <taxon>Fungi</taxon>
        <taxon>Dikarya</taxon>
        <taxon>Basidiomycota</taxon>
        <taxon>Agaricomycotina</taxon>
        <taxon>Agaricomycetes</taxon>
        <taxon>Sistotremastrales</taxon>
        <taxon>Sistotremastraceae</taxon>
        <taxon>Sertulicium</taxon>
        <taxon>Sertulicium niveocremeum</taxon>
    </lineage>
</organism>
<dbReference type="EMBL" id="KV419398">
    <property type="protein sequence ID" value="KZS96681.1"/>
    <property type="molecule type" value="Genomic_DNA"/>
</dbReference>
<evidence type="ECO:0000256" key="1">
    <source>
        <dbReference type="SAM" id="SignalP"/>
    </source>
</evidence>
<accession>A0A164Y8B3</accession>
<gene>
    <name evidence="2" type="ORF">SISNIDRAFT_450388</name>
</gene>
<evidence type="ECO:0000313" key="2">
    <source>
        <dbReference type="EMBL" id="KZS96681.1"/>
    </source>
</evidence>
<dbReference type="OrthoDB" id="3266140at2759"/>
<dbReference type="AlphaFoldDB" id="A0A164Y8B3"/>
<sequence length="103" mass="11038">MRWSPIVVASLFSLVSWTAEAHPAPVSYSNSTARSLHKRSIVCGINLRTATADDCLTKHSVVNFKLSGTGTRIQVTKEAVAANAVAAPAGSACGENPMRRRWQ</sequence>